<dbReference type="CDD" id="cd22541">
    <property type="entry name" value="SP5_N"/>
    <property type="match status" value="1"/>
</dbReference>
<dbReference type="InterPro" id="IPR006477">
    <property type="entry name" value="Yir_bir_cir"/>
</dbReference>
<feature type="compositionally biased region" description="Gly residues" evidence="1">
    <location>
        <begin position="642"/>
        <end position="660"/>
    </location>
</feature>
<evidence type="ECO:0000313" key="4">
    <source>
        <dbReference type="Proteomes" id="UP000290582"/>
    </source>
</evidence>
<protein>
    <submittedName>
        <fullName evidence="3">PIR protein CIR protein</fullName>
    </submittedName>
</protein>
<feature type="compositionally biased region" description="Polar residues" evidence="1">
    <location>
        <begin position="559"/>
        <end position="577"/>
    </location>
</feature>
<dbReference type="Pfam" id="PF06022">
    <property type="entry name" value="Cir_Bir_Yir"/>
    <property type="match status" value="1"/>
</dbReference>
<feature type="compositionally biased region" description="Low complexity" evidence="1">
    <location>
        <begin position="468"/>
        <end position="483"/>
    </location>
</feature>
<accession>A0A449BZ51</accession>
<dbReference type="EMBL" id="LR215069">
    <property type="protein sequence ID" value="VEV58748.1"/>
    <property type="molecule type" value="Genomic_DNA"/>
</dbReference>
<feature type="compositionally biased region" description="Basic and acidic residues" evidence="1">
    <location>
        <begin position="666"/>
        <end position="683"/>
    </location>
</feature>
<keyword evidence="2" id="KW-1133">Transmembrane helix</keyword>
<feature type="compositionally biased region" description="Polar residues" evidence="1">
    <location>
        <begin position="589"/>
        <end position="628"/>
    </location>
</feature>
<gene>
    <name evidence="3" type="ORF">PVVCY_1306890</name>
</gene>
<feature type="compositionally biased region" description="Polar residues" evidence="1">
    <location>
        <begin position="351"/>
        <end position="373"/>
    </location>
</feature>
<dbReference type="GeneID" id="59893153"/>
<feature type="compositionally biased region" description="Low complexity" evidence="1">
    <location>
        <begin position="750"/>
        <end position="763"/>
    </location>
</feature>
<proteinExistence type="predicted"/>
<evidence type="ECO:0000256" key="1">
    <source>
        <dbReference type="SAM" id="MobiDB-lite"/>
    </source>
</evidence>
<reference evidence="3 4" key="1">
    <citation type="submission" date="2019-01" db="EMBL/GenBank/DDBJ databases">
        <authorList>
            <person name="Ramaprasad A."/>
        </authorList>
    </citation>
    <scope>NUCLEOTIDE SEQUENCE [LARGE SCALE GENOMIC DNA]</scope>
</reference>
<keyword evidence="2" id="KW-0812">Transmembrane</keyword>
<evidence type="ECO:0000313" key="3">
    <source>
        <dbReference type="EMBL" id="VEV58748.1"/>
    </source>
</evidence>
<dbReference type="RefSeq" id="XP_037490856.1">
    <property type="nucleotide sequence ID" value="XM_037634810.1"/>
</dbReference>
<dbReference type="OrthoDB" id="373277at2759"/>
<feature type="transmembrane region" description="Helical" evidence="2">
    <location>
        <begin position="994"/>
        <end position="1014"/>
    </location>
</feature>
<feature type="compositionally biased region" description="Low complexity" evidence="1">
    <location>
        <begin position="392"/>
        <end position="404"/>
    </location>
</feature>
<name>A0A449BZ51_PLAVN</name>
<feature type="compositionally biased region" description="Polar residues" evidence="1">
    <location>
        <begin position="307"/>
        <end position="320"/>
    </location>
</feature>
<organism evidence="3 4">
    <name type="scientific">Plasmodium vinckei vinckei</name>
    <dbReference type="NCBI Taxonomy" id="54757"/>
    <lineage>
        <taxon>Eukaryota</taxon>
        <taxon>Sar</taxon>
        <taxon>Alveolata</taxon>
        <taxon>Apicomplexa</taxon>
        <taxon>Aconoidasida</taxon>
        <taxon>Haemosporida</taxon>
        <taxon>Plasmodiidae</taxon>
        <taxon>Plasmodium</taxon>
        <taxon>Plasmodium (Vinckeia)</taxon>
    </lineage>
</organism>
<feature type="compositionally biased region" description="Polar residues" evidence="1">
    <location>
        <begin position="534"/>
        <end position="550"/>
    </location>
</feature>
<feature type="compositionally biased region" description="Pro residues" evidence="1">
    <location>
        <begin position="803"/>
        <end position="827"/>
    </location>
</feature>
<keyword evidence="2" id="KW-0472">Membrane</keyword>
<feature type="compositionally biased region" description="Polar residues" evidence="1">
    <location>
        <begin position="491"/>
        <end position="507"/>
    </location>
</feature>
<feature type="region of interest" description="Disordered" evidence="1">
    <location>
        <begin position="262"/>
        <end position="858"/>
    </location>
</feature>
<evidence type="ECO:0000256" key="2">
    <source>
        <dbReference type="SAM" id="Phobius"/>
    </source>
</evidence>
<feature type="compositionally biased region" description="Basic and acidic residues" evidence="1">
    <location>
        <begin position="293"/>
        <end position="302"/>
    </location>
</feature>
<sequence length="1023" mass="109167">MNKHKQMCKLLLEGDSYFNDENVDTKKINEKPTIKGYCSSDVCKTNEDGINALAAYIHSEFKNLIKRQSQYNDYDEYLLMWISDKLLKIHKKKKGKNIGKGRMDAFTLKQAYEDYLEKYKAKLDYWVHLGMMEGLKEANLWYMSEFYKLFNHICNTIVDYETNSAKSKNLSKNSIGCRRQYRTLYMNISECKSYLHLLNKLKGIYDYFRSSAIKKNPSKNDLKTKLIKLTLGNGKEMEVVRGFKTYDFSTEQCKFPIKQKKIVSSKKVEPPGPAPPLQKSQKHDPQSPPKAPEQTKDNKEKIPSPTAIEQSQLQLPNLVQPQEPKLETDKSTSDISQNGESNEQKDPGGDTENQNRPQSDLNNHDQTPVTNKGGSDDGEGVKDSEPGGSGSGSSDQGSNNGGSEDLNGGTGDTDKGPLNTGGGGNGELTGTNTEKGDSEDGLVDKVSEAGDIDNGKDVSKGGKGNVSGGDQKSPDGSGDSGSISDGGAGGTNSRSGNQTKGSENSAPASDGTGIPQSPGTSTTTPVTSTELKDTQNGVKNPQDNMQTGLNNIKDPKGGPSNQQTTQGGKQVDQNGAPGSSGGESKDNPQMKTNQAGDSPSMPQIPGSENQGTKQGVVNQHQDPNSKQGVSGGTGDPVNVPDGGQGSGQDSGVHESGGPGVISGDQSVKDSQEGIGDGKNEQRSKSGASGDGSGGSSNMQPEPSKGKGSLGGEPGGAAGGKGGSSGGPDGGKGDPGTSPSTPSPVQPPAGSQSPTVSPPVQQSDPSPPVQKPDPQLPSGSPSAPQQDPEVPPPVASPIQTLSQPTPPQPVPPESPPASPPEQPQPQNPQLPSSPTTIQQKQPSPQPQPNTLPPQKVDQPNHKTNVQLVKSPSSDHIFIKPWNIIPTTWNGSEDCKPKIKFMSTTLVCCTSKQCSLTGVSVTLILIPIILLIAYKCLSIGSSKKSEKKNMKRVINFHDGNRKTKIIISSNDRIKHIKPVINSVGRKKDPLLNIYKIMQADPAPFINLFFLLIFFVYKRKRDFIEL</sequence>
<feature type="compositionally biased region" description="Basic and acidic residues" evidence="1">
    <location>
        <begin position="434"/>
        <end position="460"/>
    </location>
</feature>
<feature type="compositionally biased region" description="Low complexity" evidence="1">
    <location>
        <begin position="828"/>
        <end position="841"/>
    </location>
</feature>
<feature type="compositionally biased region" description="Pro residues" evidence="1">
    <location>
        <begin position="764"/>
        <end position="774"/>
    </location>
</feature>
<dbReference type="Proteomes" id="UP000290582">
    <property type="component" value="Chromosome PVVCY_13"/>
</dbReference>
<feature type="compositionally biased region" description="Low complexity" evidence="1">
    <location>
        <begin position="511"/>
        <end position="529"/>
    </location>
</feature>
<feature type="compositionally biased region" description="Gly residues" evidence="1">
    <location>
        <begin position="707"/>
        <end position="733"/>
    </location>
</feature>
<dbReference type="VEuPathDB" id="PlasmoDB:PVVCY_1306890"/>
<dbReference type="AlphaFoldDB" id="A0A449BZ51"/>
<dbReference type="KEGG" id="pvv:PVVCY_1306890"/>